<evidence type="ECO:0000313" key="2">
    <source>
        <dbReference type="EMBL" id="CAB5053791.1"/>
    </source>
</evidence>
<accession>A0A6J7TK62</accession>
<gene>
    <name evidence="2" type="ORF">UFOPK4303_01169</name>
</gene>
<keyword evidence="1" id="KW-0812">Transmembrane</keyword>
<dbReference type="EMBL" id="CAFBQI010000126">
    <property type="protein sequence ID" value="CAB5053791.1"/>
    <property type="molecule type" value="Genomic_DNA"/>
</dbReference>
<organism evidence="2">
    <name type="scientific">freshwater metagenome</name>
    <dbReference type="NCBI Taxonomy" id="449393"/>
    <lineage>
        <taxon>unclassified sequences</taxon>
        <taxon>metagenomes</taxon>
        <taxon>ecological metagenomes</taxon>
    </lineage>
</organism>
<keyword evidence="1" id="KW-0472">Membrane</keyword>
<evidence type="ECO:0000256" key="1">
    <source>
        <dbReference type="SAM" id="Phobius"/>
    </source>
</evidence>
<name>A0A6J7TK62_9ZZZZ</name>
<feature type="transmembrane region" description="Helical" evidence="1">
    <location>
        <begin position="12"/>
        <end position="32"/>
    </location>
</feature>
<dbReference type="AlphaFoldDB" id="A0A6J7TK62"/>
<protein>
    <submittedName>
        <fullName evidence="2">Unannotated protein</fullName>
    </submittedName>
</protein>
<proteinExistence type="predicted"/>
<sequence length="36" mass="3880">MYSELISVPSSNLTVALFSLVLIELTLELTLISTPA</sequence>
<keyword evidence="1" id="KW-1133">Transmembrane helix</keyword>
<reference evidence="2" key="1">
    <citation type="submission" date="2020-05" db="EMBL/GenBank/DDBJ databases">
        <authorList>
            <person name="Chiriac C."/>
            <person name="Salcher M."/>
            <person name="Ghai R."/>
            <person name="Kavagutti S V."/>
        </authorList>
    </citation>
    <scope>NUCLEOTIDE SEQUENCE</scope>
</reference>